<dbReference type="EMBL" id="HBGH01016787">
    <property type="protein sequence ID" value="CAD9237211.1"/>
    <property type="molecule type" value="Transcribed_RNA"/>
</dbReference>
<evidence type="ECO:0000256" key="4">
    <source>
        <dbReference type="ARBA" id="ARBA00023125"/>
    </source>
</evidence>
<sequence length="538" mass="59814">MRMTMNSPIRFSSDSNFSLWSSGDGRSVWRELGDEQGSSPFLKQGRAGSVGEVEAFLREGSSVISPRPTVGWDSSSSSRIYPAGDPDADTAGRVRKALIMNEKGNRNYRDGMVDVAIECYTQALRLVPSSEKASRATLLSNRAKCKLDLCKPLEALEDCNSCLELVSSHVPALLHRSAAFEMIFELESAMDDLKSVLLHSATNSSANIGLTRLKLQYECLKMERRSFLHSESSNVEVLSEIDRSSVESATVDVDWSPRGKKATPSWKEAVLRTQSEDDDVSLICSELSAKSNPGSPNSSKTSRTEKSSQSSVCRYPQDSKNSRGRSTVSSDSERSTEEGKNRSYPLRKGVQDCQYYLKTGKCNYQSRCKFNHPTRDEKLVSALNRRDCFDFVRTGKCPYKNCKYNHPDTTLIVTEDRKPENQDTKISGNVCGERVLNSSSANTGSDWWSMICGKTLGALSCTSSGTNSLAASSFGDIDRDLWTDMERVGLTYRQKSPLRDLSDLAVLPPGPRGYSQFDYESPFSNQLDWIDPTPRKYH</sequence>
<dbReference type="SUPFAM" id="SSF90229">
    <property type="entry name" value="CCCH zinc finger"/>
    <property type="match status" value="1"/>
</dbReference>
<evidence type="ECO:0000313" key="8">
    <source>
        <dbReference type="EMBL" id="CAD9237210.1"/>
    </source>
</evidence>
<dbReference type="InterPro" id="IPR036855">
    <property type="entry name" value="Znf_CCCH_sf"/>
</dbReference>
<dbReference type="SMART" id="SM00356">
    <property type="entry name" value="ZnF_C3H1"/>
    <property type="match status" value="2"/>
</dbReference>
<dbReference type="GO" id="GO:0003677">
    <property type="term" value="F:DNA binding"/>
    <property type="evidence" value="ECO:0007669"/>
    <property type="project" value="UniProtKB-KW"/>
</dbReference>
<evidence type="ECO:0000256" key="2">
    <source>
        <dbReference type="ARBA" id="ARBA00022771"/>
    </source>
</evidence>
<dbReference type="PANTHER" id="PTHR12506">
    <property type="entry name" value="PROTEIN PHOSPHATASE RELATED"/>
    <property type="match status" value="1"/>
</dbReference>
<evidence type="ECO:0000259" key="7">
    <source>
        <dbReference type="PROSITE" id="PS50103"/>
    </source>
</evidence>
<dbReference type="Pfam" id="PF00642">
    <property type="entry name" value="zf-CCCH"/>
    <property type="match status" value="1"/>
</dbReference>
<dbReference type="Gene3D" id="1.25.40.10">
    <property type="entry name" value="Tetratricopeptide repeat domain"/>
    <property type="match status" value="1"/>
</dbReference>
<feature type="region of interest" description="Disordered" evidence="6">
    <location>
        <begin position="286"/>
        <end position="344"/>
    </location>
</feature>
<feature type="compositionally biased region" description="Polar residues" evidence="6">
    <location>
        <begin position="288"/>
        <end position="312"/>
    </location>
</feature>
<feature type="compositionally biased region" description="Basic and acidic residues" evidence="6">
    <location>
        <begin position="331"/>
        <end position="341"/>
    </location>
</feature>
<organism evidence="8">
    <name type="scientific">Compsopogon caeruleus</name>
    <dbReference type="NCBI Taxonomy" id="31354"/>
    <lineage>
        <taxon>Eukaryota</taxon>
        <taxon>Rhodophyta</taxon>
        <taxon>Compsopogonophyceae</taxon>
        <taxon>Compsopogonales</taxon>
        <taxon>Compsopogonaceae</taxon>
        <taxon>Compsopogon</taxon>
    </lineage>
</organism>
<feature type="domain" description="C3H1-type" evidence="7">
    <location>
        <begin position="347"/>
        <end position="375"/>
    </location>
</feature>
<dbReference type="InterPro" id="IPR011990">
    <property type="entry name" value="TPR-like_helical_dom_sf"/>
</dbReference>
<keyword evidence="3 5" id="KW-0862">Zinc</keyword>
<dbReference type="InterPro" id="IPR050974">
    <property type="entry name" value="Plant_ZF_CCCH"/>
</dbReference>
<dbReference type="GO" id="GO:0003729">
    <property type="term" value="F:mRNA binding"/>
    <property type="evidence" value="ECO:0007669"/>
    <property type="project" value="TreeGrafter"/>
</dbReference>
<accession>A0A6T6D7A6</accession>
<reference evidence="8" key="1">
    <citation type="submission" date="2021-01" db="EMBL/GenBank/DDBJ databases">
        <authorList>
            <person name="Corre E."/>
            <person name="Pelletier E."/>
            <person name="Niang G."/>
            <person name="Scheremetjew M."/>
            <person name="Finn R."/>
            <person name="Kale V."/>
            <person name="Holt S."/>
            <person name="Cochrane G."/>
            <person name="Meng A."/>
            <person name="Brown T."/>
            <person name="Cohen L."/>
        </authorList>
    </citation>
    <scope>NUCLEOTIDE SEQUENCE</scope>
    <source>
        <strain evidence="8">SAG 36.94</strain>
    </source>
</reference>
<dbReference type="Gene3D" id="4.10.1000.10">
    <property type="entry name" value="Zinc finger, CCCH-type"/>
    <property type="match status" value="1"/>
</dbReference>
<feature type="domain" description="C3H1-type" evidence="7">
    <location>
        <begin position="382"/>
        <end position="409"/>
    </location>
</feature>
<gene>
    <name evidence="8" type="ORF">CCAE0312_LOCUS9308</name>
    <name evidence="9" type="ORF">CCAE0312_LOCUS9309</name>
</gene>
<name>A0A6T6D7A6_9RHOD</name>
<dbReference type="AlphaFoldDB" id="A0A6T6D7A6"/>
<keyword evidence="4" id="KW-0238">DNA-binding</keyword>
<dbReference type="SUPFAM" id="SSF48452">
    <property type="entry name" value="TPR-like"/>
    <property type="match status" value="1"/>
</dbReference>
<keyword evidence="2 5" id="KW-0863">Zinc-finger</keyword>
<dbReference type="GO" id="GO:0008270">
    <property type="term" value="F:zinc ion binding"/>
    <property type="evidence" value="ECO:0007669"/>
    <property type="project" value="UniProtKB-KW"/>
</dbReference>
<feature type="zinc finger region" description="C3H1-type" evidence="5">
    <location>
        <begin position="347"/>
        <end position="375"/>
    </location>
</feature>
<evidence type="ECO:0000256" key="6">
    <source>
        <dbReference type="SAM" id="MobiDB-lite"/>
    </source>
</evidence>
<dbReference type="SMART" id="SM00028">
    <property type="entry name" value="TPR"/>
    <property type="match status" value="3"/>
</dbReference>
<dbReference type="EMBL" id="HBGH01016786">
    <property type="protein sequence ID" value="CAD9237210.1"/>
    <property type="molecule type" value="Transcribed_RNA"/>
</dbReference>
<feature type="zinc finger region" description="C3H1-type" evidence="5">
    <location>
        <begin position="382"/>
        <end position="409"/>
    </location>
</feature>
<dbReference type="PROSITE" id="PS50103">
    <property type="entry name" value="ZF_C3H1"/>
    <property type="match status" value="2"/>
</dbReference>
<keyword evidence="1 5" id="KW-0479">Metal-binding</keyword>
<dbReference type="PANTHER" id="PTHR12506:SF50">
    <property type="entry name" value="ZINC FINGER CCCH DOMAIN-CONTAINING PROTEIN 26"/>
    <property type="match status" value="1"/>
</dbReference>
<feature type="region of interest" description="Disordered" evidence="6">
    <location>
        <begin position="249"/>
        <end position="273"/>
    </location>
</feature>
<evidence type="ECO:0000313" key="9">
    <source>
        <dbReference type="EMBL" id="CAD9237211.1"/>
    </source>
</evidence>
<protein>
    <recommendedName>
        <fullName evidence="7">C3H1-type domain-containing protein</fullName>
    </recommendedName>
</protein>
<evidence type="ECO:0000256" key="1">
    <source>
        <dbReference type="ARBA" id="ARBA00022723"/>
    </source>
</evidence>
<proteinExistence type="predicted"/>
<evidence type="ECO:0000256" key="3">
    <source>
        <dbReference type="ARBA" id="ARBA00022833"/>
    </source>
</evidence>
<dbReference type="InterPro" id="IPR019734">
    <property type="entry name" value="TPR_rpt"/>
</dbReference>
<dbReference type="InterPro" id="IPR000571">
    <property type="entry name" value="Znf_CCCH"/>
</dbReference>
<evidence type="ECO:0000256" key="5">
    <source>
        <dbReference type="PROSITE-ProRule" id="PRU00723"/>
    </source>
</evidence>